<keyword evidence="3" id="KW-1185">Reference proteome</keyword>
<keyword evidence="1" id="KW-0472">Membrane</keyword>
<organism evidence="2 3">
    <name type="scientific">Paenibacillus woosongensis</name>
    <dbReference type="NCBI Taxonomy" id="307580"/>
    <lineage>
        <taxon>Bacteria</taxon>
        <taxon>Bacillati</taxon>
        <taxon>Bacillota</taxon>
        <taxon>Bacilli</taxon>
        <taxon>Bacillales</taxon>
        <taxon>Paenibacillaceae</taxon>
        <taxon>Paenibacillus</taxon>
    </lineage>
</organism>
<evidence type="ECO:0008006" key="4">
    <source>
        <dbReference type="Google" id="ProtNLM"/>
    </source>
</evidence>
<feature type="transmembrane region" description="Helical" evidence="1">
    <location>
        <begin position="348"/>
        <end position="372"/>
    </location>
</feature>
<protein>
    <recommendedName>
        <fullName evidence="4">DUF4179 domain-containing protein</fullName>
    </recommendedName>
</protein>
<evidence type="ECO:0000256" key="1">
    <source>
        <dbReference type="SAM" id="Phobius"/>
    </source>
</evidence>
<dbReference type="Proteomes" id="UP000681290">
    <property type="component" value="Unassembled WGS sequence"/>
</dbReference>
<sequence>MSFDIIDDYLRRTKKRNSKLIGGIFPSILLVFITFGVIFLLFIFTPRDAWFTYKTNTNNIVLKDTMFGLHLKATTDSLYITQGEMTNTTPLSVKVNGEIQTIAPYELRIVYDYTTSRDSFDDINITIPNLLLDNNVLIESNGLNELDTLGIHNNYDNSEYLSGFQVNVGQGKSIDWSDKSETVPIRSKTVWSLSTESDVTLLFKYHVQVYLKNVETPINQQIQLISVNDDSQKGKPSIMLEFLTEHPFSFKIQTEKNQTLSYNGYSKEIDIVGEENAVLTVFKTGEPQKYEIPNAAVSVGAKNYPKNQLNSNLSVDKNSKIGGIFSASGTVNKLTVNNESLFQNISQWVQYNISTIITTTLTAIITALFAYFTTTIQRKN</sequence>
<dbReference type="EMBL" id="BOSM01000014">
    <property type="protein sequence ID" value="GIP61096.1"/>
    <property type="molecule type" value="Genomic_DNA"/>
</dbReference>
<feature type="transmembrane region" description="Helical" evidence="1">
    <location>
        <begin position="20"/>
        <end position="44"/>
    </location>
</feature>
<gene>
    <name evidence="2" type="ORF">J15TS10_49100</name>
</gene>
<comment type="caution">
    <text evidence="2">The sequence shown here is derived from an EMBL/GenBank/DDBJ whole genome shotgun (WGS) entry which is preliminary data.</text>
</comment>
<evidence type="ECO:0000313" key="3">
    <source>
        <dbReference type="Proteomes" id="UP000681290"/>
    </source>
</evidence>
<accession>A0ABQ4MYX4</accession>
<evidence type="ECO:0000313" key="2">
    <source>
        <dbReference type="EMBL" id="GIP61096.1"/>
    </source>
</evidence>
<dbReference type="RefSeq" id="WP_213595166.1">
    <property type="nucleotide sequence ID" value="NZ_BOSM01000014.1"/>
</dbReference>
<proteinExistence type="predicted"/>
<reference evidence="2 3" key="1">
    <citation type="submission" date="2021-03" db="EMBL/GenBank/DDBJ databases">
        <title>Antimicrobial resistance genes in bacteria isolated from Japanese honey, and their potential for conferring macrolide and lincosamide resistance in the American foulbrood pathogen Paenibacillus larvae.</title>
        <authorList>
            <person name="Okamoto M."/>
            <person name="Kumagai M."/>
            <person name="Kanamori H."/>
            <person name="Takamatsu D."/>
        </authorList>
    </citation>
    <scope>NUCLEOTIDE SEQUENCE [LARGE SCALE GENOMIC DNA]</scope>
    <source>
        <strain evidence="2 3">J15TS10</strain>
    </source>
</reference>
<name>A0ABQ4MYX4_9BACL</name>
<keyword evidence="1" id="KW-0812">Transmembrane</keyword>
<keyword evidence="1" id="KW-1133">Transmembrane helix</keyword>